<sequence length="310" mass="34267">MKLTEEVIASDLESMESASNCPDQQQKENNDGPRKRLSVRSSKFDRGNKGFLDDEEQLLVKYDINGDGKIDAQELFRIVADLNKAHGKKKNLKKGLGLSLVALVLLLTMSFGLVWAVVALTKEVAVDSHGHLVDSHTGEVVVTRPEASLIHINVDEVVARGILTRKLQDSVGGASDKSNQLDGEGREYLGTAPKSGVHRAYRRFQENSEHCNAVVTLYGVEYTRPLDLGRVSKREEDTDRRKLGGGGSGGRSPKRILYQGIYMKSNPDQEFQMDCDDEEDDCSVFSVGLFSGRRLDESNTQLRSRVAGNL</sequence>
<evidence type="ECO:0000256" key="3">
    <source>
        <dbReference type="SAM" id="Phobius"/>
    </source>
</evidence>
<dbReference type="PROSITE" id="PS00018">
    <property type="entry name" value="EF_HAND_1"/>
    <property type="match status" value="1"/>
</dbReference>
<dbReference type="GO" id="GO:0005509">
    <property type="term" value="F:calcium ion binding"/>
    <property type="evidence" value="ECO:0007669"/>
    <property type="project" value="InterPro"/>
</dbReference>
<name>A0A9N8HGF2_9STRA</name>
<evidence type="ECO:0000313" key="5">
    <source>
        <dbReference type="EMBL" id="CAB9511857.1"/>
    </source>
</evidence>
<accession>A0A9N8HGF2</accession>
<evidence type="ECO:0000256" key="1">
    <source>
        <dbReference type="ARBA" id="ARBA00022837"/>
    </source>
</evidence>
<evidence type="ECO:0000313" key="6">
    <source>
        <dbReference type="Proteomes" id="UP001153069"/>
    </source>
</evidence>
<organism evidence="5 6">
    <name type="scientific">Seminavis robusta</name>
    <dbReference type="NCBI Taxonomy" id="568900"/>
    <lineage>
        <taxon>Eukaryota</taxon>
        <taxon>Sar</taxon>
        <taxon>Stramenopiles</taxon>
        <taxon>Ochrophyta</taxon>
        <taxon>Bacillariophyta</taxon>
        <taxon>Bacillariophyceae</taxon>
        <taxon>Bacillariophycidae</taxon>
        <taxon>Naviculales</taxon>
        <taxon>Naviculaceae</taxon>
        <taxon>Seminavis</taxon>
    </lineage>
</organism>
<dbReference type="EMBL" id="CAICTM010000506">
    <property type="protein sequence ID" value="CAB9511857.1"/>
    <property type="molecule type" value="Genomic_DNA"/>
</dbReference>
<dbReference type="PROSITE" id="PS50222">
    <property type="entry name" value="EF_HAND_2"/>
    <property type="match status" value="1"/>
</dbReference>
<dbReference type="AlphaFoldDB" id="A0A9N8HGF2"/>
<keyword evidence="1" id="KW-0106">Calcium</keyword>
<dbReference type="OrthoDB" id="528204at2759"/>
<keyword evidence="3" id="KW-1133">Transmembrane helix</keyword>
<feature type="region of interest" description="Disordered" evidence="2">
    <location>
        <begin position="1"/>
        <end position="39"/>
    </location>
</feature>
<feature type="domain" description="EF-hand" evidence="4">
    <location>
        <begin position="50"/>
        <end position="85"/>
    </location>
</feature>
<evidence type="ECO:0000256" key="2">
    <source>
        <dbReference type="SAM" id="MobiDB-lite"/>
    </source>
</evidence>
<comment type="caution">
    <text evidence="5">The sequence shown here is derived from an EMBL/GenBank/DDBJ whole genome shotgun (WGS) entry which is preliminary data.</text>
</comment>
<dbReference type="InterPro" id="IPR002048">
    <property type="entry name" value="EF_hand_dom"/>
</dbReference>
<evidence type="ECO:0000259" key="4">
    <source>
        <dbReference type="PROSITE" id="PS50222"/>
    </source>
</evidence>
<reference evidence="5" key="1">
    <citation type="submission" date="2020-06" db="EMBL/GenBank/DDBJ databases">
        <authorList>
            <consortium name="Plant Systems Biology data submission"/>
        </authorList>
    </citation>
    <scope>NUCLEOTIDE SEQUENCE</scope>
    <source>
        <strain evidence="5">D6</strain>
    </source>
</reference>
<dbReference type="SUPFAM" id="SSF47473">
    <property type="entry name" value="EF-hand"/>
    <property type="match status" value="1"/>
</dbReference>
<feature type="compositionally biased region" description="Basic and acidic residues" evidence="2">
    <location>
        <begin position="25"/>
        <end position="34"/>
    </location>
</feature>
<dbReference type="InterPro" id="IPR018247">
    <property type="entry name" value="EF_Hand_1_Ca_BS"/>
</dbReference>
<feature type="compositionally biased region" description="Basic and acidic residues" evidence="2">
    <location>
        <begin position="231"/>
        <end position="242"/>
    </location>
</feature>
<feature type="transmembrane region" description="Helical" evidence="3">
    <location>
        <begin position="96"/>
        <end position="118"/>
    </location>
</feature>
<keyword evidence="3" id="KW-0812">Transmembrane</keyword>
<gene>
    <name evidence="5" type="ORF">SEMRO_507_G156440.1</name>
</gene>
<feature type="region of interest" description="Disordered" evidence="2">
    <location>
        <begin position="231"/>
        <end position="254"/>
    </location>
</feature>
<keyword evidence="3" id="KW-0472">Membrane</keyword>
<keyword evidence="6" id="KW-1185">Reference proteome</keyword>
<dbReference type="InterPro" id="IPR011992">
    <property type="entry name" value="EF-hand-dom_pair"/>
</dbReference>
<proteinExistence type="predicted"/>
<dbReference type="Proteomes" id="UP001153069">
    <property type="component" value="Unassembled WGS sequence"/>
</dbReference>
<protein>
    <recommendedName>
        <fullName evidence="4">EF-hand domain-containing protein</fullName>
    </recommendedName>
</protein>